<dbReference type="InterPro" id="IPR023997">
    <property type="entry name" value="TonB-dep_OMP_SusC/RagA_CS"/>
</dbReference>
<dbReference type="NCBIfam" id="TIGR04057">
    <property type="entry name" value="SusC_RagA_signa"/>
    <property type="match status" value="1"/>
</dbReference>
<keyword evidence="7 11" id="KW-0798">TonB box</keyword>
<accession>A0A4R0NNQ8</accession>
<evidence type="ECO:0000256" key="1">
    <source>
        <dbReference type="ARBA" id="ARBA00004571"/>
    </source>
</evidence>
<keyword evidence="4" id="KW-0410">Iron transport</keyword>
<evidence type="ECO:0000256" key="4">
    <source>
        <dbReference type="ARBA" id="ARBA00022496"/>
    </source>
</evidence>
<dbReference type="InterPro" id="IPR000531">
    <property type="entry name" value="Beta-barrel_TonB"/>
</dbReference>
<protein>
    <submittedName>
        <fullName evidence="13">SusC/RagA family TonB-linked outer membrane protein</fullName>
    </submittedName>
</protein>
<proteinExistence type="inferred from homology"/>
<keyword evidence="9 10" id="KW-0998">Cell outer membrane</keyword>
<evidence type="ECO:0000313" key="13">
    <source>
        <dbReference type="EMBL" id="TCD01293.1"/>
    </source>
</evidence>
<evidence type="ECO:0000256" key="6">
    <source>
        <dbReference type="ARBA" id="ARBA00023004"/>
    </source>
</evidence>
<dbReference type="Proteomes" id="UP000293347">
    <property type="component" value="Unassembled WGS sequence"/>
</dbReference>
<keyword evidence="4" id="KW-0406">Ion transport</keyword>
<dbReference type="Gene3D" id="2.170.130.10">
    <property type="entry name" value="TonB-dependent receptor, plug domain"/>
    <property type="match status" value="1"/>
</dbReference>
<dbReference type="InterPro" id="IPR008969">
    <property type="entry name" value="CarboxyPept-like_regulatory"/>
</dbReference>
<evidence type="ECO:0000259" key="12">
    <source>
        <dbReference type="SMART" id="SM00965"/>
    </source>
</evidence>
<dbReference type="Pfam" id="PF07660">
    <property type="entry name" value="STN"/>
    <property type="match status" value="1"/>
</dbReference>
<gene>
    <name evidence="13" type="ORF">EZ437_11115</name>
</gene>
<evidence type="ECO:0000256" key="9">
    <source>
        <dbReference type="ARBA" id="ARBA00023237"/>
    </source>
</evidence>
<dbReference type="InterPro" id="IPR011662">
    <property type="entry name" value="Secretin/TonB_short_N"/>
</dbReference>
<feature type="domain" description="Secretin/TonB short N-terminal" evidence="12">
    <location>
        <begin position="70"/>
        <end position="121"/>
    </location>
</feature>
<keyword evidence="6" id="KW-0408">Iron</keyword>
<comment type="similarity">
    <text evidence="10 11">Belongs to the TonB-dependent receptor family.</text>
</comment>
<dbReference type="Pfam" id="PF00593">
    <property type="entry name" value="TonB_dep_Rec_b-barrel"/>
    <property type="match status" value="1"/>
</dbReference>
<evidence type="ECO:0000256" key="3">
    <source>
        <dbReference type="ARBA" id="ARBA00022452"/>
    </source>
</evidence>
<name>A0A4R0NNQ8_9SPHI</name>
<evidence type="ECO:0000256" key="5">
    <source>
        <dbReference type="ARBA" id="ARBA00022692"/>
    </source>
</evidence>
<dbReference type="InterPro" id="IPR039426">
    <property type="entry name" value="TonB-dep_rcpt-like"/>
</dbReference>
<comment type="subcellular location">
    <subcellularLocation>
        <location evidence="1 10">Cell outer membrane</location>
        <topology evidence="1 10">Multi-pass membrane protein</topology>
    </subcellularLocation>
</comment>
<dbReference type="GO" id="GO:0006826">
    <property type="term" value="P:iron ion transport"/>
    <property type="evidence" value="ECO:0007669"/>
    <property type="project" value="UniProtKB-KW"/>
</dbReference>
<evidence type="ECO:0000256" key="11">
    <source>
        <dbReference type="RuleBase" id="RU003357"/>
    </source>
</evidence>
<dbReference type="EMBL" id="SJSL01000002">
    <property type="protein sequence ID" value="TCD01293.1"/>
    <property type="molecule type" value="Genomic_DNA"/>
</dbReference>
<dbReference type="InterPro" id="IPR012910">
    <property type="entry name" value="Plug_dom"/>
</dbReference>
<keyword evidence="5 10" id="KW-0812">Transmembrane</keyword>
<dbReference type="Gene3D" id="2.40.170.20">
    <property type="entry name" value="TonB-dependent receptor, beta-barrel domain"/>
    <property type="match status" value="1"/>
</dbReference>
<dbReference type="Gene3D" id="3.55.50.30">
    <property type="match status" value="1"/>
</dbReference>
<evidence type="ECO:0000256" key="7">
    <source>
        <dbReference type="ARBA" id="ARBA00023077"/>
    </source>
</evidence>
<sequence>MYYIYFKKIVRPHSRGCIRKLLMVMKITLLIMITVMLHVSAKTLAQKVTLSVKNARLVDVFNQINNQTGYDFLFTTDILKDAKTVTLTVKNKELNTVLQQIFLGQALEFSIENKSVVISKKPVELIEKLKNALNLNSIDVTGIVLDEQGAPLSGATATVKKTGKAIITDVQGQFTLKNVSEDATIVISFTGYQKQELPAAPSMGKINMVLANNKLDAVQVIAYGTTTLRLSTGNVATVSADDIERQPITNPLLALEGRVPGIFVAQTSGVPGSPITIQIQGVNSIGQGNTPLYVIDGVPYNSKVNSQGSFAGATNPLNYINPMDIQSISVLKDGEATSIYGSRAANGAILITTKKGKAGQTLVEFNFQDGFSWNNRFIPTLNTQQYLGMREQALRNDGLVPSANPSNPGYAPDLTIYDQNRYTNWQKVLAGGMGQNINTSGTISGGSESTQFLVSGTYNKVTSIYPGDFSNQNASVHMNMNNTSPNKKLKSNFSVNFLHNDNSLPGVDLVNLAIRLPPNAPALYNPDGSLNFAPNSAGNSTWIPYSTNPLAFTLANYNTKTNNLVGSGFISYNIISGLDVSANFGYTYQQTYEMQKNPLSSLPPEQRASSRSSATYINSNINSSNIEPKINYKRVLFGGTINALVGTTFQQESGLNQSVTGGGYASERNLADLGSAATVGAKSSKEYLYKYEGIYARVNYNWGDKYLMNLSVRRDGSSRFGSANQFHNFASAAAAWIFSKEKLIQDNFSFLSFGKIKASYGTTGNDQIADYATLSVYNPTSYPYQGVTGLLPQNLSNPYLQWELTKKTNLGLDLGLFKDRILISADYFKNVTSNQLLAYTQPATTGFGSIAANFPAVVRNSGLELTLSTKNIKTKDFNWTTSFNITFAKNKLVAFPNLSSSSYNSSLVVGESINVKKLYHYLGVDPATGGYLFEDKNGQPTTTPKSGTDNYVLKNTDPEFYGGFQNSFTYKGFQLDISFNFTKQNQNATTFGYGFGPGTKSSGNQPLYVLNAWQKPGDVVTTPRYTNGFNLFVPFLAAGNSDASYSNVIYCRLNNASLSWQAPKTWSEKLNFKDIRIFARGQELLTFSNYKGSDPETRVSGIPGTPPLTVLVLGIKASL</sequence>
<keyword evidence="3 10" id="KW-1134">Transmembrane beta strand</keyword>
<dbReference type="AlphaFoldDB" id="A0A4R0NNQ8"/>
<dbReference type="OrthoDB" id="9768177at2"/>
<dbReference type="SUPFAM" id="SSF49464">
    <property type="entry name" value="Carboxypeptidase regulatory domain-like"/>
    <property type="match status" value="1"/>
</dbReference>
<organism evidence="13 14">
    <name type="scientific">Pedobacter psychroterrae</name>
    <dbReference type="NCBI Taxonomy" id="2530453"/>
    <lineage>
        <taxon>Bacteria</taxon>
        <taxon>Pseudomonadati</taxon>
        <taxon>Bacteroidota</taxon>
        <taxon>Sphingobacteriia</taxon>
        <taxon>Sphingobacteriales</taxon>
        <taxon>Sphingobacteriaceae</taxon>
        <taxon>Pedobacter</taxon>
    </lineage>
</organism>
<dbReference type="PROSITE" id="PS52016">
    <property type="entry name" value="TONB_DEPENDENT_REC_3"/>
    <property type="match status" value="1"/>
</dbReference>
<dbReference type="InterPro" id="IPR037066">
    <property type="entry name" value="Plug_dom_sf"/>
</dbReference>
<evidence type="ECO:0000256" key="10">
    <source>
        <dbReference type="PROSITE-ProRule" id="PRU01360"/>
    </source>
</evidence>
<keyword evidence="8 10" id="KW-0472">Membrane</keyword>
<dbReference type="Pfam" id="PF13715">
    <property type="entry name" value="CarbopepD_reg_2"/>
    <property type="match status" value="1"/>
</dbReference>
<evidence type="ECO:0000313" key="14">
    <source>
        <dbReference type="Proteomes" id="UP000293347"/>
    </source>
</evidence>
<keyword evidence="2 10" id="KW-0813">Transport</keyword>
<dbReference type="InterPro" id="IPR023996">
    <property type="entry name" value="TonB-dep_OMP_SusC/RagA"/>
</dbReference>
<reference evidence="13 14" key="1">
    <citation type="submission" date="2019-02" db="EMBL/GenBank/DDBJ databases">
        <title>Pedobacter sp. RP-1-14 sp. nov., isolated from Arctic soil.</title>
        <authorList>
            <person name="Dahal R.H."/>
        </authorList>
    </citation>
    <scope>NUCLEOTIDE SEQUENCE [LARGE SCALE GENOMIC DNA]</scope>
    <source>
        <strain evidence="13 14">RP-1-14</strain>
    </source>
</reference>
<dbReference type="InterPro" id="IPR036942">
    <property type="entry name" value="Beta-barrel_TonB_sf"/>
</dbReference>
<dbReference type="SMART" id="SM00965">
    <property type="entry name" value="STN"/>
    <property type="match status" value="1"/>
</dbReference>
<evidence type="ECO:0000256" key="8">
    <source>
        <dbReference type="ARBA" id="ARBA00023136"/>
    </source>
</evidence>
<evidence type="ECO:0000256" key="2">
    <source>
        <dbReference type="ARBA" id="ARBA00022448"/>
    </source>
</evidence>
<dbReference type="Gene3D" id="2.60.40.1120">
    <property type="entry name" value="Carboxypeptidase-like, regulatory domain"/>
    <property type="match status" value="1"/>
</dbReference>
<dbReference type="SUPFAM" id="SSF56935">
    <property type="entry name" value="Porins"/>
    <property type="match status" value="1"/>
</dbReference>
<dbReference type="NCBIfam" id="TIGR04056">
    <property type="entry name" value="OMP_RagA_SusC"/>
    <property type="match status" value="1"/>
</dbReference>
<dbReference type="Pfam" id="PF07715">
    <property type="entry name" value="Plug"/>
    <property type="match status" value="1"/>
</dbReference>
<comment type="caution">
    <text evidence="13">The sequence shown here is derived from an EMBL/GenBank/DDBJ whole genome shotgun (WGS) entry which is preliminary data.</text>
</comment>
<keyword evidence="14" id="KW-1185">Reference proteome</keyword>
<dbReference type="GO" id="GO:0009279">
    <property type="term" value="C:cell outer membrane"/>
    <property type="evidence" value="ECO:0007669"/>
    <property type="project" value="UniProtKB-SubCell"/>
</dbReference>